<dbReference type="AlphaFoldDB" id="S4XDU0"/>
<dbReference type="InterPro" id="IPR024344">
    <property type="entry name" value="MDMPI_metal-binding"/>
</dbReference>
<reference evidence="3 4" key="1">
    <citation type="submission" date="2012-06" db="EMBL/GenBank/DDBJ databases">
        <title>Complete genome sequence of Corynebacterium terpenotabidum Y-11 (=DSM 44721).</title>
        <authorList>
            <person name="Ruckert C."/>
            <person name="Albersmeier A."/>
            <person name="Al-Dilaimi A."/>
            <person name="Szczepanowski R."/>
            <person name="Kalinowski J."/>
        </authorList>
    </citation>
    <scope>NUCLEOTIDE SEQUENCE [LARGE SCALE GENOMIC DNA]</scope>
    <source>
        <strain evidence="3 4">Y-11</strain>
    </source>
</reference>
<dbReference type="InterPro" id="IPR017517">
    <property type="entry name" value="Maleyloyr_isom"/>
</dbReference>
<dbReference type="Proteomes" id="UP000014809">
    <property type="component" value="Chromosome"/>
</dbReference>
<feature type="domain" description="tRNA wybutosine-synthesis" evidence="1">
    <location>
        <begin position="195"/>
        <end position="241"/>
    </location>
</feature>
<dbReference type="PATRIC" id="fig|1200352.3.peg.1700"/>
<dbReference type="GO" id="GO:0046872">
    <property type="term" value="F:metal ion binding"/>
    <property type="evidence" value="ECO:0007669"/>
    <property type="project" value="InterPro"/>
</dbReference>
<evidence type="ECO:0000259" key="2">
    <source>
        <dbReference type="Pfam" id="PF11716"/>
    </source>
</evidence>
<feature type="domain" description="Mycothiol-dependent maleylpyruvate isomerase metal-binding" evidence="2">
    <location>
        <begin position="17"/>
        <end position="157"/>
    </location>
</feature>
<accession>S4XDU0</accession>
<dbReference type="NCBIfam" id="TIGR03084">
    <property type="entry name" value="TIGR03084 family metal-binding protein"/>
    <property type="match status" value="1"/>
</dbReference>
<evidence type="ECO:0000259" key="1">
    <source>
        <dbReference type="Pfam" id="PF08608"/>
    </source>
</evidence>
<dbReference type="Gene3D" id="1.20.120.450">
    <property type="entry name" value="dinb family like domain"/>
    <property type="match status" value="1"/>
</dbReference>
<gene>
    <name evidence="3" type="ORF">A606_08360</name>
</gene>
<dbReference type="HOGENOM" id="CLU_067335_0_0_11"/>
<keyword evidence="4" id="KW-1185">Reference proteome</keyword>
<dbReference type="RefSeq" id="WP_020441673.1">
    <property type="nucleotide sequence ID" value="NC_021663.1"/>
</dbReference>
<dbReference type="Pfam" id="PF08608">
    <property type="entry name" value="Wyosine_form"/>
    <property type="match status" value="1"/>
</dbReference>
<evidence type="ECO:0008006" key="5">
    <source>
        <dbReference type="Google" id="ProtNLM"/>
    </source>
</evidence>
<sequence>MPESGSIDAPTLAALVREGDILDDLVEHLPAEQWTTPTPAKGWTIAHQIAHLAWTDDAATAALSSTVDDGPFLGYLEAAAADPAGLPDRTAAEGAAATPADLLARWRRGRAVLADHLSAAVRDAPTQRFPWFGPPMGARSMATARLMETWAHGQDVADALGVIRPVSDGLRDIAHLGIATRDFAYAINNITPPETAFRIELTAPDGEVWTWGPDDGSAGESVRGPALDFCLLVTQRREPEDLALEIDGDEAQQWVSIAQAFAGPPKKIMRAR</sequence>
<organism evidence="3 4">
    <name type="scientific">Corynebacterium terpenotabidum Y-11</name>
    <dbReference type="NCBI Taxonomy" id="1200352"/>
    <lineage>
        <taxon>Bacteria</taxon>
        <taxon>Bacillati</taxon>
        <taxon>Actinomycetota</taxon>
        <taxon>Actinomycetes</taxon>
        <taxon>Mycobacteriales</taxon>
        <taxon>Corynebacteriaceae</taxon>
        <taxon>Corynebacterium</taxon>
    </lineage>
</organism>
<proteinExistence type="predicted"/>
<dbReference type="SUPFAM" id="SSF109854">
    <property type="entry name" value="DinB/YfiT-like putative metalloenzymes"/>
    <property type="match status" value="1"/>
</dbReference>
<evidence type="ECO:0000313" key="4">
    <source>
        <dbReference type="Proteomes" id="UP000014809"/>
    </source>
</evidence>
<dbReference type="NCBIfam" id="TIGR03083">
    <property type="entry name" value="maleylpyruvate isomerase family mycothiol-dependent enzyme"/>
    <property type="match status" value="1"/>
</dbReference>
<dbReference type="STRING" id="1200352.A606_08360"/>
<dbReference type="EMBL" id="CP003696">
    <property type="protein sequence ID" value="AGP31317.1"/>
    <property type="molecule type" value="Genomic_DNA"/>
</dbReference>
<dbReference type="eggNOG" id="ENOG502Z7S3">
    <property type="taxonomic scope" value="Bacteria"/>
</dbReference>
<name>S4XDU0_9CORY</name>
<evidence type="ECO:0000313" key="3">
    <source>
        <dbReference type="EMBL" id="AGP31317.1"/>
    </source>
</evidence>
<dbReference type="Pfam" id="PF11716">
    <property type="entry name" value="MDMPI_N"/>
    <property type="match status" value="1"/>
</dbReference>
<dbReference type="KEGG" id="cter:A606_08360"/>
<dbReference type="InterPro" id="IPR034660">
    <property type="entry name" value="DinB/YfiT-like"/>
</dbReference>
<dbReference type="InterPro" id="IPR013917">
    <property type="entry name" value="tRNA_wybutosine-synth"/>
</dbReference>
<dbReference type="InterPro" id="IPR017518">
    <property type="entry name" value="CHP03084"/>
</dbReference>
<protein>
    <recommendedName>
        <fullName evidence="5">TIGR03084 family protein</fullName>
    </recommendedName>
</protein>
<dbReference type="OrthoDB" id="113180at2"/>